<dbReference type="InterPro" id="IPR051536">
    <property type="entry name" value="UDG_Type-4/5"/>
</dbReference>
<dbReference type="PANTHER" id="PTHR33693">
    <property type="entry name" value="TYPE-5 URACIL-DNA GLYCOSYLASE"/>
    <property type="match status" value="1"/>
</dbReference>
<evidence type="ECO:0000313" key="10">
    <source>
        <dbReference type="Proteomes" id="UP000184543"/>
    </source>
</evidence>
<dbReference type="SMART" id="SM00986">
    <property type="entry name" value="UDG"/>
    <property type="match status" value="1"/>
</dbReference>
<dbReference type="Gene3D" id="3.40.470.10">
    <property type="entry name" value="Uracil-DNA glycosylase-like domain"/>
    <property type="match status" value="1"/>
</dbReference>
<evidence type="ECO:0000313" key="9">
    <source>
        <dbReference type="EMBL" id="SHJ98711.1"/>
    </source>
</evidence>
<protein>
    <submittedName>
        <fullName evidence="9">Uracil-DNA glycosylase, family 4</fullName>
    </submittedName>
</protein>
<name>A0A1M6NSL2_9FLAO</name>
<dbReference type="AlphaFoldDB" id="A0A1M6NSL2"/>
<dbReference type="GO" id="GO:0051539">
    <property type="term" value="F:4 iron, 4 sulfur cluster binding"/>
    <property type="evidence" value="ECO:0007669"/>
    <property type="project" value="UniProtKB-KW"/>
</dbReference>
<evidence type="ECO:0000256" key="2">
    <source>
        <dbReference type="ARBA" id="ARBA00022723"/>
    </source>
</evidence>
<keyword evidence="2" id="KW-0479">Metal-binding</keyword>
<feature type="domain" description="Uracil-DNA glycosylase-like" evidence="8">
    <location>
        <begin position="26"/>
        <end position="179"/>
    </location>
</feature>
<dbReference type="OrthoDB" id="5290748at2"/>
<keyword evidence="1" id="KW-0004">4Fe-4S</keyword>
<keyword evidence="10" id="KW-1185">Reference proteome</keyword>
<evidence type="ECO:0000256" key="5">
    <source>
        <dbReference type="ARBA" id="ARBA00023004"/>
    </source>
</evidence>
<reference evidence="10" key="1">
    <citation type="submission" date="2016-11" db="EMBL/GenBank/DDBJ databases">
        <authorList>
            <person name="Varghese N."/>
            <person name="Submissions S."/>
        </authorList>
    </citation>
    <scope>NUCLEOTIDE SEQUENCE [LARGE SCALE GENOMIC DNA]</scope>
    <source>
        <strain evidence="10">DSM 19858</strain>
    </source>
</reference>
<keyword evidence="6" id="KW-0411">Iron-sulfur</keyword>
<accession>A0A1M6NSL2</accession>
<dbReference type="GO" id="GO:0097506">
    <property type="term" value="F:deaminated base DNA N-glycosylase activity"/>
    <property type="evidence" value="ECO:0007669"/>
    <property type="project" value="UniProtKB-ARBA"/>
</dbReference>
<evidence type="ECO:0000256" key="4">
    <source>
        <dbReference type="ARBA" id="ARBA00022801"/>
    </source>
</evidence>
<dbReference type="EMBL" id="FQYU01000015">
    <property type="protein sequence ID" value="SHJ98711.1"/>
    <property type="molecule type" value="Genomic_DNA"/>
</dbReference>
<evidence type="ECO:0000256" key="7">
    <source>
        <dbReference type="ARBA" id="ARBA00023204"/>
    </source>
</evidence>
<keyword evidence="3" id="KW-0227">DNA damage</keyword>
<gene>
    <name evidence="9" type="ORF">SAMN04488513_11530</name>
</gene>
<dbReference type="GO" id="GO:0046872">
    <property type="term" value="F:metal ion binding"/>
    <property type="evidence" value="ECO:0007669"/>
    <property type="project" value="UniProtKB-KW"/>
</dbReference>
<evidence type="ECO:0000256" key="3">
    <source>
        <dbReference type="ARBA" id="ARBA00022763"/>
    </source>
</evidence>
<dbReference type="InterPro" id="IPR036895">
    <property type="entry name" value="Uracil-DNA_glycosylase-like_sf"/>
</dbReference>
<dbReference type="Pfam" id="PF03167">
    <property type="entry name" value="UDG"/>
    <property type="match status" value="1"/>
</dbReference>
<dbReference type="STRING" id="192903.SAMN04488513_11530"/>
<organism evidence="9 10">
    <name type="scientific">Pseudozobellia thermophila</name>
    <dbReference type="NCBI Taxonomy" id="192903"/>
    <lineage>
        <taxon>Bacteria</taxon>
        <taxon>Pseudomonadati</taxon>
        <taxon>Bacteroidota</taxon>
        <taxon>Flavobacteriia</taxon>
        <taxon>Flavobacteriales</taxon>
        <taxon>Flavobacteriaceae</taxon>
        <taxon>Pseudozobellia</taxon>
    </lineage>
</organism>
<dbReference type="SUPFAM" id="SSF52141">
    <property type="entry name" value="Uracil-DNA glycosylase-like"/>
    <property type="match status" value="1"/>
</dbReference>
<dbReference type="GO" id="GO:0006281">
    <property type="term" value="P:DNA repair"/>
    <property type="evidence" value="ECO:0007669"/>
    <property type="project" value="UniProtKB-KW"/>
</dbReference>
<keyword evidence="5" id="KW-0408">Iron</keyword>
<evidence type="ECO:0000256" key="1">
    <source>
        <dbReference type="ARBA" id="ARBA00022485"/>
    </source>
</evidence>
<dbReference type="RefSeq" id="WP_072995664.1">
    <property type="nucleotide sequence ID" value="NZ_FQYU01000015.1"/>
</dbReference>
<dbReference type="PANTHER" id="PTHR33693:SF3">
    <property type="entry name" value="TYPE-5 URACIL-DNA GLYCOSYLASE"/>
    <property type="match status" value="1"/>
</dbReference>
<sequence>MEELFKQIKNCRKCETIGGHHKFPSKSHGNQKPLAFIVSEAPGKDSLGKKKYWVGTGGKILRECLPYKTTLEDIFYLTDIVKCWPNDYSGKNRKPKENEIENCSFFLTKEIHNLQPKIILSFGKTSSSFLLKREVEITREHGKITTYNDKTKLITLLHPSRIDRFMDRNLYKRQLSQLFEKIIQNDLNIEEIFKGGATSNQPKAKGNTTKSIIGLRKIRKGIFTIPSSGNSITEGDASKNQIRITADLKDYFPSISTNIHIEYKQEVYNVKFCYRNNRSHVLKLGKSLANRINLKAGMKIKMVFLEKGKYSIE</sequence>
<dbReference type="InterPro" id="IPR005122">
    <property type="entry name" value="Uracil-DNA_glycosylase-like"/>
</dbReference>
<keyword evidence="4" id="KW-0378">Hydrolase</keyword>
<keyword evidence="7" id="KW-0234">DNA repair</keyword>
<dbReference type="Proteomes" id="UP000184543">
    <property type="component" value="Unassembled WGS sequence"/>
</dbReference>
<evidence type="ECO:0000259" key="8">
    <source>
        <dbReference type="SMART" id="SM00986"/>
    </source>
</evidence>
<proteinExistence type="predicted"/>
<dbReference type="SMART" id="SM00987">
    <property type="entry name" value="UreE_C"/>
    <property type="match status" value="1"/>
</dbReference>
<evidence type="ECO:0000256" key="6">
    <source>
        <dbReference type="ARBA" id="ARBA00023014"/>
    </source>
</evidence>